<dbReference type="EC" id="2.7.7.2" evidence="15"/>
<keyword evidence="8 15" id="KW-0547">Nucleotide-binding</keyword>
<comment type="catalytic activity">
    <reaction evidence="13 15">
        <text>riboflavin + ATP = FMN + ADP + H(+)</text>
        <dbReference type="Rhea" id="RHEA:14357"/>
        <dbReference type="ChEBI" id="CHEBI:15378"/>
        <dbReference type="ChEBI" id="CHEBI:30616"/>
        <dbReference type="ChEBI" id="CHEBI:57986"/>
        <dbReference type="ChEBI" id="CHEBI:58210"/>
        <dbReference type="ChEBI" id="CHEBI:456216"/>
        <dbReference type="EC" id="2.7.1.26"/>
    </reaction>
</comment>
<comment type="similarity">
    <text evidence="15">Belongs to the ribF family.</text>
</comment>
<dbReference type="CDD" id="cd02064">
    <property type="entry name" value="FAD_synthetase_N"/>
    <property type="match status" value="1"/>
</dbReference>
<dbReference type="Pfam" id="PF06574">
    <property type="entry name" value="FAD_syn"/>
    <property type="match status" value="1"/>
</dbReference>
<evidence type="ECO:0000256" key="3">
    <source>
        <dbReference type="ARBA" id="ARBA00005201"/>
    </source>
</evidence>
<evidence type="ECO:0000256" key="8">
    <source>
        <dbReference type="ARBA" id="ARBA00022741"/>
    </source>
</evidence>
<comment type="pathway">
    <text evidence="2 15">Cofactor biosynthesis; FAD biosynthesis; FAD from FMN: step 1/1.</text>
</comment>
<dbReference type="UniPathway" id="UPA00276">
    <property type="reaction ID" value="UER00406"/>
</dbReference>
<evidence type="ECO:0000256" key="14">
    <source>
        <dbReference type="ARBA" id="ARBA00049494"/>
    </source>
</evidence>
<dbReference type="InterPro" id="IPR002606">
    <property type="entry name" value="Riboflavin_kinase_bac"/>
</dbReference>
<evidence type="ECO:0000256" key="2">
    <source>
        <dbReference type="ARBA" id="ARBA00004726"/>
    </source>
</evidence>
<dbReference type="EMBL" id="FUYS01000008">
    <property type="protein sequence ID" value="SKB78717.1"/>
    <property type="molecule type" value="Genomic_DNA"/>
</dbReference>
<keyword evidence="9 15" id="KW-0418">Kinase</keyword>
<dbReference type="InterPro" id="IPR023468">
    <property type="entry name" value="Riboflavin_kinase"/>
</dbReference>
<evidence type="ECO:0000256" key="9">
    <source>
        <dbReference type="ARBA" id="ARBA00022777"/>
    </source>
</evidence>
<feature type="domain" description="Riboflavin kinase" evidence="16">
    <location>
        <begin position="187"/>
        <end position="327"/>
    </location>
</feature>
<keyword evidence="7 15" id="KW-0548">Nucleotidyltransferase</keyword>
<keyword evidence="12" id="KW-0511">Multifunctional enzyme</keyword>
<dbReference type="InterPro" id="IPR014729">
    <property type="entry name" value="Rossmann-like_a/b/a_fold"/>
</dbReference>
<evidence type="ECO:0000256" key="6">
    <source>
        <dbReference type="ARBA" id="ARBA00022679"/>
    </source>
</evidence>
<dbReference type="Pfam" id="PF01687">
    <property type="entry name" value="Flavokinase"/>
    <property type="match status" value="1"/>
</dbReference>
<proteinExistence type="inferred from homology"/>
<organism evidence="17 18">
    <name type="scientific">Parapedobacter luteus</name>
    <dbReference type="NCBI Taxonomy" id="623280"/>
    <lineage>
        <taxon>Bacteria</taxon>
        <taxon>Pseudomonadati</taxon>
        <taxon>Bacteroidota</taxon>
        <taxon>Sphingobacteriia</taxon>
        <taxon>Sphingobacteriales</taxon>
        <taxon>Sphingobacteriaceae</taxon>
        <taxon>Parapedobacter</taxon>
    </lineage>
</organism>
<gene>
    <name evidence="17" type="ORF">SAMN05660226_03145</name>
</gene>
<evidence type="ECO:0000256" key="4">
    <source>
        <dbReference type="ARBA" id="ARBA00022630"/>
    </source>
</evidence>
<keyword evidence="11 15" id="KW-0067">ATP-binding</keyword>
<dbReference type="InterPro" id="IPR015864">
    <property type="entry name" value="FAD_synthase"/>
</dbReference>
<accession>A0A1T5E428</accession>
<keyword evidence="4 15" id="KW-0285">Flavoprotein</keyword>
<dbReference type="SUPFAM" id="SSF52374">
    <property type="entry name" value="Nucleotidylyl transferase"/>
    <property type="match status" value="1"/>
</dbReference>
<dbReference type="NCBIfam" id="TIGR00083">
    <property type="entry name" value="ribF"/>
    <property type="match status" value="1"/>
</dbReference>
<dbReference type="Gene3D" id="2.40.30.30">
    <property type="entry name" value="Riboflavin kinase-like"/>
    <property type="match status" value="1"/>
</dbReference>
<evidence type="ECO:0000256" key="13">
    <source>
        <dbReference type="ARBA" id="ARBA00047880"/>
    </source>
</evidence>
<dbReference type="GO" id="GO:0003919">
    <property type="term" value="F:FMN adenylyltransferase activity"/>
    <property type="evidence" value="ECO:0007669"/>
    <property type="project" value="UniProtKB-UniRule"/>
</dbReference>
<dbReference type="EC" id="2.7.1.26" evidence="15"/>
<dbReference type="InterPro" id="IPR015865">
    <property type="entry name" value="Riboflavin_kinase_bac/euk"/>
</dbReference>
<evidence type="ECO:0000256" key="5">
    <source>
        <dbReference type="ARBA" id="ARBA00022643"/>
    </source>
</evidence>
<dbReference type="STRING" id="623280.SAMN05660226_03145"/>
<dbReference type="PANTHER" id="PTHR22749">
    <property type="entry name" value="RIBOFLAVIN KINASE/FMN ADENYLYLTRANSFERASE"/>
    <property type="match status" value="1"/>
</dbReference>
<dbReference type="NCBIfam" id="NF004162">
    <property type="entry name" value="PRK05627.1-5"/>
    <property type="match status" value="1"/>
</dbReference>
<dbReference type="GO" id="GO:0005524">
    <property type="term" value="F:ATP binding"/>
    <property type="evidence" value="ECO:0007669"/>
    <property type="project" value="UniProtKB-UniRule"/>
</dbReference>
<dbReference type="GO" id="GO:0009231">
    <property type="term" value="P:riboflavin biosynthetic process"/>
    <property type="evidence" value="ECO:0007669"/>
    <property type="project" value="InterPro"/>
</dbReference>
<keyword evidence="10 15" id="KW-0274">FAD</keyword>
<evidence type="ECO:0000256" key="10">
    <source>
        <dbReference type="ARBA" id="ARBA00022827"/>
    </source>
</evidence>
<evidence type="ECO:0000259" key="16">
    <source>
        <dbReference type="SMART" id="SM00904"/>
    </source>
</evidence>
<protein>
    <recommendedName>
        <fullName evidence="15">Riboflavin biosynthesis protein</fullName>
    </recommendedName>
    <domain>
        <recommendedName>
            <fullName evidence="15">Riboflavin kinase</fullName>
            <ecNumber evidence="15">2.7.1.26</ecNumber>
        </recommendedName>
        <alternativeName>
            <fullName evidence="15">Flavokinase</fullName>
        </alternativeName>
    </domain>
    <domain>
        <recommendedName>
            <fullName evidence="15">FMN adenylyltransferase</fullName>
            <ecNumber evidence="15">2.7.7.2</ecNumber>
        </recommendedName>
        <alternativeName>
            <fullName evidence="15">FAD pyrophosphorylase</fullName>
        </alternativeName>
        <alternativeName>
            <fullName evidence="15">FAD synthase</fullName>
        </alternativeName>
    </domain>
</protein>
<evidence type="ECO:0000256" key="12">
    <source>
        <dbReference type="ARBA" id="ARBA00023268"/>
    </source>
</evidence>
<dbReference type="GO" id="GO:0008531">
    <property type="term" value="F:riboflavin kinase activity"/>
    <property type="evidence" value="ECO:0007669"/>
    <property type="project" value="UniProtKB-UniRule"/>
</dbReference>
<reference evidence="17 18" key="1">
    <citation type="submission" date="2017-02" db="EMBL/GenBank/DDBJ databases">
        <authorList>
            <person name="Peterson S.W."/>
        </authorList>
    </citation>
    <scope>NUCLEOTIDE SEQUENCE [LARGE SCALE GENOMIC DNA]</scope>
    <source>
        <strain evidence="17 18">DSM 22899</strain>
    </source>
</reference>
<name>A0A1T5E428_9SPHI</name>
<dbReference type="InterPro" id="IPR023465">
    <property type="entry name" value="Riboflavin_kinase_dom_sf"/>
</dbReference>
<evidence type="ECO:0000313" key="18">
    <source>
        <dbReference type="Proteomes" id="UP000190541"/>
    </source>
</evidence>
<sequence>MQYQMKIYKNLEDFSPLNNAVVTIGTFDGVHVGHQKILSTLKECAKENGGETVLLTFFPHPRLILHPEDDSLRLISDIEEKVQLLAEAGIDHLIITPFTRDFSNQSPEEYIREVLVDRIGTKKIVIGYDHHFGKDRSGSLNDLLDHAEIYGYTVEEIPEQDINDVAVSSTKIREALIKGDIDAANRYLGYPFQLTGQVIRGNQLGRNIGYPTANLQVHENHKLIPAYGIYAVEAAIIEPIAIKTGPYVPTVPERVLKGMGYIGTRPAIDGVSRSIEIHLFDFKEDIYGKTLRVKFLHFVRHDQWFETMQELIDQMAVDEKKARKLLKMEE</sequence>
<dbReference type="SMART" id="SM00904">
    <property type="entry name" value="Flavokinase"/>
    <property type="match status" value="1"/>
</dbReference>
<evidence type="ECO:0000256" key="11">
    <source>
        <dbReference type="ARBA" id="ARBA00022840"/>
    </source>
</evidence>
<keyword evidence="18" id="KW-1185">Reference proteome</keyword>
<dbReference type="GO" id="GO:0009398">
    <property type="term" value="P:FMN biosynthetic process"/>
    <property type="evidence" value="ECO:0007669"/>
    <property type="project" value="UniProtKB-UniRule"/>
</dbReference>
<dbReference type="Gene3D" id="3.40.50.620">
    <property type="entry name" value="HUPs"/>
    <property type="match status" value="1"/>
</dbReference>
<evidence type="ECO:0000313" key="17">
    <source>
        <dbReference type="EMBL" id="SKB78717.1"/>
    </source>
</evidence>
<evidence type="ECO:0000256" key="7">
    <source>
        <dbReference type="ARBA" id="ARBA00022695"/>
    </source>
</evidence>
<dbReference type="SUPFAM" id="SSF82114">
    <property type="entry name" value="Riboflavin kinase-like"/>
    <property type="match status" value="1"/>
</dbReference>
<dbReference type="GO" id="GO:0006747">
    <property type="term" value="P:FAD biosynthetic process"/>
    <property type="evidence" value="ECO:0007669"/>
    <property type="project" value="UniProtKB-UniRule"/>
</dbReference>
<evidence type="ECO:0000256" key="1">
    <source>
        <dbReference type="ARBA" id="ARBA00002121"/>
    </source>
</evidence>
<keyword evidence="6 15" id="KW-0808">Transferase</keyword>
<dbReference type="NCBIfam" id="NF004160">
    <property type="entry name" value="PRK05627.1-3"/>
    <property type="match status" value="1"/>
</dbReference>
<dbReference type="PANTHER" id="PTHR22749:SF6">
    <property type="entry name" value="RIBOFLAVIN KINASE"/>
    <property type="match status" value="1"/>
</dbReference>
<comment type="pathway">
    <text evidence="3 15">Cofactor biosynthesis; FMN biosynthesis; FMN from riboflavin (ATP route): step 1/1.</text>
</comment>
<keyword evidence="5 15" id="KW-0288">FMN</keyword>
<dbReference type="UniPathway" id="UPA00277">
    <property type="reaction ID" value="UER00407"/>
</dbReference>
<comment type="catalytic activity">
    <reaction evidence="14 15">
        <text>FMN + ATP + H(+) = FAD + diphosphate</text>
        <dbReference type="Rhea" id="RHEA:17237"/>
        <dbReference type="ChEBI" id="CHEBI:15378"/>
        <dbReference type="ChEBI" id="CHEBI:30616"/>
        <dbReference type="ChEBI" id="CHEBI:33019"/>
        <dbReference type="ChEBI" id="CHEBI:57692"/>
        <dbReference type="ChEBI" id="CHEBI:58210"/>
        <dbReference type="EC" id="2.7.7.2"/>
    </reaction>
</comment>
<dbReference type="PIRSF" id="PIRSF004491">
    <property type="entry name" value="FAD_Synth"/>
    <property type="match status" value="1"/>
</dbReference>
<dbReference type="Proteomes" id="UP000190541">
    <property type="component" value="Unassembled WGS sequence"/>
</dbReference>
<comment type="function">
    <text evidence="1">Catalyzes the phosphorylation of riboflavin to FMN followed by the adenylation of FMN to FAD.</text>
</comment>
<evidence type="ECO:0000256" key="15">
    <source>
        <dbReference type="PIRNR" id="PIRNR004491"/>
    </source>
</evidence>
<dbReference type="AlphaFoldDB" id="A0A1T5E428"/>
<dbReference type="FunFam" id="3.40.50.620:FF:000021">
    <property type="entry name" value="Riboflavin biosynthesis protein"/>
    <property type="match status" value="1"/>
</dbReference>